<dbReference type="Pfam" id="PF15112">
    <property type="entry name" value="DUF4559"/>
    <property type="match status" value="1"/>
</dbReference>
<evidence type="ECO:0000313" key="2">
    <source>
        <dbReference type="EMBL" id="KAH3737365.1"/>
    </source>
</evidence>
<reference evidence="2" key="2">
    <citation type="submission" date="2020-11" db="EMBL/GenBank/DDBJ databases">
        <authorList>
            <person name="McCartney M.A."/>
            <person name="Auch B."/>
            <person name="Kono T."/>
            <person name="Mallez S."/>
            <person name="Becker A."/>
            <person name="Gohl D.M."/>
            <person name="Silverstein K.A.T."/>
            <person name="Koren S."/>
            <person name="Bechman K.B."/>
            <person name="Herman A."/>
            <person name="Abrahante J.E."/>
            <person name="Garbe J."/>
        </authorList>
    </citation>
    <scope>NUCLEOTIDE SEQUENCE</scope>
    <source>
        <strain evidence="2">Duluth1</strain>
        <tissue evidence="2">Whole animal</tissue>
    </source>
</reference>
<proteinExistence type="predicted"/>
<accession>A0A9D4HW27</accession>
<evidence type="ECO:0000313" key="3">
    <source>
        <dbReference type="Proteomes" id="UP000828390"/>
    </source>
</evidence>
<reference evidence="2" key="1">
    <citation type="journal article" date="2019" name="bioRxiv">
        <title>The Genome of the Zebra Mussel, Dreissena polymorpha: A Resource for Invasive Species Research.</title>
        <authorList>
            <person name="McCartney M.A."/>
            <person name="Auch B."/>
            <person name="Kono T."/>
            <person name="Mallez S."/>
            <person name="Zhang Y."/>
            <person name="Obille A."/>
            <person name="Becker A."/>
            <person name="Abrahante J.E."/>
            <person name="Garbe J."/>
            <person name="Badalamenti J.P."/>
            <person name="Herman A."/>
            <person name="Mangelson H."/>
            <person name="Liachko I."/>
            <person name="Sullivan S."/>
            <person name="Sone E.D."/>
            <person name="Koren S."/>
            <person name="Silverstein K.A.T."/>
            <person name="Beckman K.B."/>
            <person name="Gohl D.M."/>
        </authorList>
    </citation>
    <scope>NUCLEOTIDE SEQUENCE</scope>
    <source>
        <strain evidence="2">Duluth1</strain>
        <tissue evidence="2">Whole animal</tissue>
    </source>
</reference>
<keyword evidence="3" id="KW-1185">Reference proteome</keyword>
<comment type="caution">
    <text evidence="2">The sequence shown here is derived from an EMBL/GenBank/DDBJ whole genome shotgun (WGS) entry which is preliminary data.</text>
</comment>
<gene>
    <name evidence="2" type="ORF">DPMN_043948</name>
</gene>
<keyword evidence="1" id="KW-0175">Coiled coil</keyword>
<protein>
    <submittedName>
        <fullName evidence="2">Uncharacterized protein</fullName>
    </submittedName>
</protein>
<organism evidence="2 3">
    <name type="scientific">Dreissena polymorpha</name>
    <name type="common">Zebra mussel</name>
    <name type="synonym">Mytilus polymorpha</name>
    <dbReference type="NCBI Taxonomy" id="45954"/>
    <lineage>
        <taxon>Eukaryota</taxon>
        <taxon>Metazoa</taxon>
        <taxon>Spiralia</taxon>
        <taxon>Lophotrochozoa</taxon>
        <taxon>Mollusca</taxon>
        <taxon>Bivalvia</taxon>
        <taxon>Autobranchia</taxon>
        <taxon>Heteroconchia</taxon>
        <taxon>Euheterodonta</taxon>
        <taxon>Imparidentia</taxon>
        <taxon>Neoheterodontei</taxon>
        <taxon>Myida</taxon>
        <taxon>Dreissenoidea</taxon>
        <taxon>Dreissenidae</taxon>
        <taxon>Dreissena</taxon>
    </lineage>
</organism>
<evidence type="ECO:0000256" key="1">
    <source>
        <dbReference type="SAM" id="Coils"/>
    </source>
</evidence>
<dbReference type="EMBL" id="JAIWYP010000011">
    <property type="protein sequence ID" value="KAH3737365.1"/>
    <property type="molecule type" value="Genomic_DNA"/>
</dbReference>
<name>A0A9D4HW27_DREPO</name>
<dbReference type="InterPro" id="IPR027897">
    <property type="entry name" value="DUF4559"/>
</dbReference>
<dbReference type="Proteomes" id="UP000828390">
    <property type="component" value="Unassembled WGS sequence"/>
</dbReference>
<sequence>MVRRPLEDCKMLLSKDGYKDVNKVEDADFNGIVNVLINCELFKMFFKDDLTQKENVCTKARDVGRDVRHAPSMSMTSQDSDRAIDTLIALLQSLKHVNHQVAANTAVDKLTQLKNGTLAITTEDVDTTFELLKENLIAKIKEALEKEKDTLVKEMVDAFNKRLSKVIETIQRKENDLLKTVKRKRDNVLDTIDEKRDDVIETVKRKKR</sequence>
<feature type="coiled-coil region" evidence="1">
    <location>
        <begin position="141"/>
        <end position="198"/>
    </location>
</feature>
<dbReference type="AlphaFoldDB" id="A0A9D4HW27"/>